<dbReference type="InterPro" id="IPR012291">
    <property type="entry name" value="CBM2_carb-bd_dom_sf"/>
</dbReference>
<dbReference type="SUPFAM" id="SSF51445">
    <property type="entry name" value="(Trans)glycosidases"/>
    <property type="match status" value="1"/>
</dbReference>
<dbReference type="Proteomes" id="UP001216907">
    <property type="component" value="Unassembled WGS sequence"/>
</dbReference>
<dbReference type="PANTHER" id="PTHR42976">
    <property type="entry name" value="BIFUNCTIONAL CHITINASE/LYSOZYME-RELATED"/>
    <property type="match status" value="1"/>
</dbReference>
<dbReference type="PROSITE" id="PS51173">
    <property type="entry name" value="CBM2"/>
    <property type="match status" value="2"/>
</dbReference>
<dbReference type="RefSeq" id="WP_277861421.1">
    <property type="nucleotide sequence ID" value="NZ_JARRAG010000002.1"/>
</dbReference>
<gene>
    <name evidence="8" type="ORF">PZE19_14890</name>
</gene>
<dbReference type="Gene3D" id="3.20.20.80">
    <property type="entry name" value="Glycosidases"/>
    <property type="match status" value="1"/>
</dbReference>
<proteinExistence type="predicted"/>
<reference evidence="8 9" key="1">
    <citation type="submission" date="2023-03" db="EMBL/GenBank/DDBJ databases">
        <title>Paludisphaera mucosa sp. nov. a novel planctomycete from northern fen.</title>
        <authorList>
            <person name="Ivanova A."/>
        </authorList>
    </citation>
    <scope>NUCLEOTIDE SEQUENCE [LARGE SCALE GENOMIC DNA]</scope>
    <source>
        <strain evidence="8 9">Pla2</strain>
    </source>
</reference>
<keyword evidence="3" id="KW-0378">Hydrolase</keyword>
<keyword evidence="1" id="KW-0732">Signal</keyword>
<keyword evidence="4" id="KW-0106">Calcium</keyword>
<dbReference type="SMART" id="SM00637">
    <property type="entry name" value="CBD_II"/>
    <property type="match status" value="2"/>
</dbReference>
<feature type="domain" description="CBM2" evidence="6">
    <location>
        <begin position="1"/>
        <end position="110"/>
    </location>
</feature>
<dbReference type="InterPro" id="IPR003644">
    <property type="entry name" value="Calx_beta"/>
</dbReference>
<dbReference type="Gene3D" id="2.60.40.3440">
    <property type="match status" value="1"/>
</dbReference>
<evidence type="ECO:0000259" key="6">
    <source>
        <dbReference type="PROSITE" id="PS51173"/>
    </source>
</evidence>
<evidence type="ECO:0000256" key="1">
    <source>
        <dbReference type="ARBA" id="ARBA00022729"/>
    </source>
</evidence>
<protein>
    <submittedName>
        <fullName evidence="8">Cellulose binding domain-containing protein</fullName>
    </submittedName>
</protein>
<dbReference type="SUPFAM" id="SSF141072">
    <property type="entry name" value="CalX-like"/>
    <property type="match status" value="1"/>
</dbReference>
<evidence type="ECO:0000256" key="3">
    <source>
        <dbReference type="ARBA" id="ARBA00022801"/>
    </source>
</evidence>
<dbReference type="PROSITE" id="PS00561">
    <property type="entry name" value="CBM2_A"/>
    <property type="match status" value="1"/>
</dbReference>
<name>A0ABT6FBZ4_9BACT</name>
<feature type="domain" description="CBM2" evidence="6">
    <location>
        <begin position="227"/>
        <end position="336"/>
    </location>
</feature>
<keyword evidence="5" id="KW-0326">Glycosidase</keyword>
<dbReference type="InterPro" id="IPR008965">
    <property type="entry name" value="CBM2/CBM3_carb-bd_dom_sf"/>
</dbReference>
<dbReference type="InterPro" id="IPR018366">
    <property type="entry name" value="CBM2_CS"/>
</dbReference>
<evidence type="ECO:0000256" key="5">
    <source>
        <dbReference type="ARBA" id="ARBA00023295"/>
    </source>
</evidence>
<dbReference type="Pfam" id="PF17963">
    <property type="entry name" value="Big_9"/>
    <property type="match status" value="1"/>
</dbReference>
<dbReference type="Gene3D" id="2.60.40.290">
    <property type="match status" value="2"/>
</dbReference>
<dbReference type="Pfam" id="PF00553">
    <property type="entry name" value="CBM_2"/>
    <property type="match status" value="2"/>
</dbReference>
<comment type="caution">
    <text evidence="8">The sequence shown here is derived from an EMBL/GenBank/DDBJ whole genome shotgun (WGS) entry which is preliminary data.</text>
</comment>
<dbReference type="InterPro" id="IPR052750">
    <property type="entry name" value="GH18_Chitinase"/>
</dbReference>
<dbReference type="Pfam" id="PF03160">
    <property type="entry name" value="Calx-beta"/>
    <property type="match status" value="1"/>
</dbReference>
<dbReference type="PANTHER" id="PTHR42976:SF1">
    <property type="entry name" value="GH18 DOMAIN-CONTAINING PROTEIN-RELATED"/>
    <property type="match status" value="1"/>
</dbReference>
<evidence type="ECO:0000259" key="7">
    <source>
        <dbReference type="PROSITE" id="PS51910"/>
    </source>
</evidence>
<evidence type="ECO:0000256" key="4">
    <source>
        <dbReference type="ARBA" id="ARBA00022837"/>
    </source>
</evidence>
<dbReference type="Gene3D" id="2.60.40.2030">
    <property type="match status" value="1"/>
</dbReference>
<accession>A0ABT6FBZ4</accession>
<keyword evidence="9" id="KW-1185">Reference proteome</keyword>
<dbReference type="InterPro" id="IPR017853">
    <property type="entry name" value="GH"/>
</dbReference>
<feature type="domain" description="GH18" evidence="7">
    <location>
        <begin position="431"/>
        <end position="731"/>
    </location>
</feature>
<evidence type="ECO:0000256" key="2">
    <source>
        <dbReference type="ARBA" id="ARBA00022737"/>
    </source>
</evidence>
<dbReference type="SMART" id="SM00237">
    <property type="entry name" value="Calx_beta"/>
    <property type="match status" value="1"/>
</dbReference>
<evidence type="ECO:0000313" key="9">
    <source>
        <dbReference type="Proteomes" id="UP001216907"/>
    </source>
</evidence>
<dbReference type="InterPro" id="IPR001919">
    <property type="entry name" value="CBD2"/>
</dbReference>
<sequence length="740" mass="75350">MRTVLSGVAAAFAVTQDWGSGLQATVTLTNRQSAAVADWVLEFDYTAGITQIWDAQVVSHVGSHYVIRGAGWNGTLAGGGTVAFGLIASPGGSTAAPSNYRLNGAPLDGAAPPPATPTLRVDDAAAVEPSSGSTPLAWTVSLSSPSASAATVRYATSNGTAVAGTDYVAASGTLTFAPGETAKTLTTAVLADALVEGDETLSLTLSAPVGATLAKARGAGVIRDAAPAPPPAGGDFSFQVTNDWGGGYNGRITVRNSGRNAWTAWTLEFDYAGALTSVWDAVVVSHVGNHYVVANASYNGGVDPGASASFGFTASPGHPAAGPTNYVVRGGGPVNHAPVAVDDAAWTAPGRPVTTTVLANDADADGDPLKVAAAAQGRHGTTAVGADGAITYTPAAGFTGPDSFTYTISDGRAATATATVTLTVSNLAWPAHVFAPYVDMGLYPTYDLVAAAKSQGLKYFNLAFIVADAGRPSWGGFAAVDGGAFDMAARAQINALRGMGGDVAVSFGGASGSELAQSITDVDALKAAYRTVVDAYGLTRADFDVEGAAVADRASVDRRSQALAGLQRDLAAAGRPLQVWFTLPVLPTGLTPDGLYVVQSALKAGVKLGGVNVMAMDYGDSAAPSPRGRMGDYAIQAATSTFGQLRPLFGAAATDAQIWAMIGVTPMIGLNDVVTETFTQDDARKLLAFADKTGLGQVAIWSLNRDQQNPRGAVNYAEPTSSSIVQGLFEFSLIFKPFTS</sequence>
<dbReference type="InterPro" id="IPR001223">
    <property type="entry name" value="Glyco_hydro18_cat"/>
</dbReference>
<dbReference type="InterPro" id="IPR038081">
    <property type="entry name" value="CalX-like_sf"/>
</dbReference>
<dbReference type="SUPFAM" id="SSF49384">
    <property type="entry name" value="Carbohydrate-binding domain"/>
    <property type="match status" value="2"/>
</dbReference>
<dbReference type="EMBL" id="JARRAG010000002">
    <property type="protein sequence ID" value="MDG3005072.1"/>
    <property type="molecule type" value="Genomic_DNA"/>
</dbReference>
<evidence type="ECO:0000313" key="8">
    <source>
        <dbReference type="EMBL" id="MDG3005072.1"/>
    </source>
</evidence>
<keyword evidence="2" id="KW-0677">Repeat</keyword>
<organism evidence="8 9">
    <name type="scientific">Paludisphaera mucosa</name>
    <dbReference type="NCBI Taxonomy" id="3030827"/>
    <lineage>
        <taxon>Bacteria</taxon>
        <taxon>Pseudomonadati</taxon>
        <taxon>Planctomycetota</taxon>
        <taxon>Planctomycetia</taxon>
        <taxon>Isosphaerales</taxon>
        <taxon>Isosphaeraceae</taxon>
        <taxon>Paludisphaera</taxon>
    </lineage>
</organism>
<dbReference type="CDD" id="cd06543">
    <property type="entry name" value="GH18_PF-ChiA-like"/>
    <property type="match status" value="1"/>
</dbReference>
<dbReference type="PROSITE" id="PS51910">
    <property type="entry name" value="GH18_2"/>
    <property type="match status" value="1"/>
</dbReference>